<name>A0A0C7G8D4_PARSO</name>
<dbReference type="EMBL" id="CEKZ01000003">
    <property type="protein sequence ID" value="CEQ04494.1"/>
    <property type="molecule type" value="Genomic_DNA"/>
</dbReference>
<dbReference type="AlphaFoldDB" id="A0A0C7G8D4"/>
<feature type="domain" description="Putative component of 'biosynthetic module'" evidence="1">
    <location>
        <begin position="31"/>
        <end position="228"/>
    </location>
</feature>
<reference evidence="2 3" key="1">
    <citation type="submission" date="2015-01" db="EMBL/GenBank/DDBJ databases">
        <authorList>
            <person name="Aslett A.Martin."/>
            <person name="De Silva Nishadi"/>
        </authorList>
    </citation>
    <scope>NUCLEOTIDE SEQUENCE [LARGE SCALE GENOMIC DNA]</scope>
    <source>
        <strain evidence="2 3">R28058</strain>
    </source>
</reference>
<organism evidence="2 3">
    <name type="scientific">Paraclostridium sordellii</name>
    <name type="common">Clostridium sordellii</name>
    <dbReference type="NCBI Taxonomy" id="1505"/>
    <lineage>
        <taxon>Bacteria</taxon>
        <taxon>Bacillati</taxon>
        <taxon>Bacillota</taxon>
        <taxon>Clostridia</taxon>
        <taxon>Peptostreptococcales</taxon>
        <taxon>Peptostreptococcaceae</taxon>
        <taxon>Paraclostridium</taxon>
    </lineage>
</organism>
<dbReference type="OrthoDB" id="2421008at2"/>
<dbReference type="Pfam" id="PF14266">
    <property type="entry name" value="YceG_bac"/>
    <property type="match status" value="2"/>
</dbReference>
<evidence type="ECO:0000259" key="1">
    <source>
        <dbReference type="Pfam" id="PF14266"/>
    </source>
</evidence>
<dbReference type="InterPro" id="IPR025647">
    <property type="entry name" value="YceG_bac"/>
</dbReference>
<sequence>MMVIEDVVNNFMTDSTNNISIYSDHENSMKFQAYIGLEDESLLDWNLYLLNQTLEDKEDIVIFDRGILNTNDFDLIEKSKSIYNEVQNIGFSNSSVILVDDINLNQKLKNSLDKLLSMIDSDINRTKTNFVVKFLCWIDTYLHNLKKEYLSSNYKCFFYGDIKKHELYFIALLLLSGFDVLYINPNRESNIKLILNLNIEGISEDKFKEFDMSSSELSLEERISKGKEVDKHVVRKTTTETAQYSKKVEDELLNGTGMILNAWQVQNRELKPVVLNTTLDEIEIYLNEPLSLRPGYKLSEKRIDAPVFFSEIIGINENEKDYIKFINSLRQANNSVFIEYKGCNSVFIESEFTSKDFGLSYLIKNDSIDKDEFINNNKYSLFFLATNIQEKLLDTLEDVFKCNWFENPISNSDKVKALHFIINLKRNILLLLENFDYGKVNPKINIYVNDLVKMSTELAVALLVFNKLGIDIFIISPVGTNDIERKISRQLIDIHKLDMVVENFELTDKLVSEKVDIKEQVNIIGKKVFGFIDKIVKS</sequence>
<accession>A0A0C7G8D4</accession>
<gene>
    <name evidence="2" type="ORF">R28058_22271</name>
</gene>
<protein>
    <submittedName>
        <fullName evidence="2">Tellurium resistance protein</fullName>
    </submittedName>
</protein>
<evidence type="ECO:0000313" key="3">
    <source>
        <dbReference type="Proteomes" id="UP000049127"/>
    </source>
</evidence>
<feature type="domain" description="Putative component of 'biosynthetic module'" evidence="1">
    <location>
        <begin position="277"/>
        <end position="497"/>
    </location>
</feature>
<dbReference type="Proteomes" id="UP000049127">
    <property type="component" value="Unassembled WGS sequence"/>
</dbReference>
<evidence type="ECO:0000313" key="2">
    <source>
        <dbReference type="EMBL" id="CEQ04494.1"/>
    </source>
</evidence>
<proteinExistence type="predicted"/>